<dbReference type="SFLD" id="SFLDG01205">
    <property type="entry name" value="AMPS.1"/>
    <property type="match status" value="3"/>
</dbReference>
<dbReference type="InterPro" id="IPR004045">
    <property type="entry name" value="Glutathione_S-Trfase_N"/>
</dbReference>
<accession>A0A226N7E1</accession>
<name>A0A226N7E1_CALSU</name>
<dbReference type="InterPro" id="IPR003080">
    <property type="entry name" value="GST_alpha"/>
</dbReference>
<feature type="domain" description="GST C-terminal" evidence="5">
    <location>
        <begin position="618"/>
        <end position="743"/>
    </location>
</feature>
<feature type="domain" description="GST C-terminal" evidence="5">
    <location>
        <begin position="427"/>
        <end position="551"/>
    </location>
</feature>
<evidence type="ECO:0000256" key="2">
    <source>
        <dbReference type="ARBA" id="ARBA00012452"/>
    </source>
</evidence>
<dbReference type="GO" id="GO:0006805">
    <property type="term" value="P:xenobiotic metabolic process"/>
    <property type="evidence" value="ECO:0007669"/>
    <property type="project" value="TreeGrafter"/>
</dbReference>
<dbReference type="OrthoDB" id="414243at2759"/>
<gene>
    <name evidence="6" type="ORF">ASZ78_016250</name>
</gene>
<dbReference type="EMBL" id="MCFN01000178">
    <property type="protein sequence ID" value="OXB63189.1"/>
    <property type="molecule type" value="Genomic_DNA"/>
</dbReference>
<evidence type="ECO:0000259" key="5">
    <source>
        <dbReference type="PROSITE" id="PS50405"/>
    </source>
</evidence>
<dbReference type="CDD" id="cd03077">
    <property type="entry name" value="GST_N_Alpha"/>
    <property type="match status" value="2"/>
</dbReference>
<dbReference type="GO" id="GO:0004364">
    <property type="term" value="F:glutathione transferase activity"/>
    <property type="evidence" value="ECO:0007669"/>
    <property type="project" value="UniProtKB-EC"/>
</dbReference>
<dbReference type="SUPFAM" id="SSF47616">
    <property type="entry name" value="GST C-terminal domain-like"/>
    <property type="match status" value="5"/>
</dbReference>
<feature type="domain" description="GST N-terminal" evidence="4">
    <location>
        <begin position="345"/>
        <end position="425"/>
    </location>
</feature>
<dbReference type="PANTHER" id="PTHR11571:SF107">
    <property type="entry name" value="GLUTATHIONE S-TRANSFERASE A1"/>
    <property type="match status" value="1"/>
</dbReference>
<dbReference type="SUPFAM" id="SSF52833">
    <property type="entry name" value="Thioredoxin-like"/>
    <property type="match status" value="5"/>
</dbReference>
<dbReference type="PROSITE" id="PS50405">
    <property type="entry name" value="GST_CTER"/>
    <property type="match status" value="4"/>
</dbReference>
<keyword evidence="7" id="KW-1185">Reference proteome</keyword>
<feature type="domain" description="GST N-terminal" evidence="4">
    <location>
        <begin position="536"/>
        <end position="616"/>
    </location>
</feature>
<dbReference type="GO" id="GO:0006749">
    <property type="term" value="P:glutathione metabolic process"/>
    <property type="evidence" value="ECO:0007669"/>
    <property type="project" value="TreeGrafter"/>
</dbReference>
<dbReference type="SMART" id="SM00248">
    <property type="entry name" value="ANK"/>
    <property type="match status" value="4"/>
</dbReference>
<dbReference type="InterPro" id="IPR002110">
    <property type="entry name" value="Ankyrin_rpt"/>
</dbReference>
<dbReference type="CDD" id="cd03192">
    <property type="entry name" value="GST_C_Sigma_like"/>
    <property type="match status" value="1"/>
</dbReference>
<dbReference type="AlphaFoldDB" id="A0A226N7E1"/>
<dbReference type="PRINTS" id="PR01266">
    <property type="entry name" value="GSTRNSFRASEA"/>
</dbReference>
<feature type="domain" description="GST N-terminal" evidence="4">
    <location>
        <begin position="714"/>
        <end position="769"/>
    </location>
</feature>
<protein>
    <recommendedName>
        <fullName evidence="2">glutathione transferase</fullName>
        <ecNumber evidence="2">2.5.1.18</ecNumber>
    </recommendedName>
</protein>
<reference evidence="6 7" key="1">
    <citation type="submission" date="2016-07" db="EMBL/GenBank/DDBJ databases">
        <title>Disparate Historic Effective Population Sizes Predicted by Modern Levels of Genome Diversity for the Scaled Quail (Callipepla squamata) and the Northern Bobwhite (Colinus virginianus): Inferences from First and Second Generation Draft Genome Assemblies for Sympatric New World Quail.</title>
        <authorList>
            <person name="Oldeschulte D.L."/>
            <person name="Halley Y.A."/>
            <person name="Bhattarai E.K."/>
            <person name="Brashear W.A."/>
            <person name="Hill J."/>
            <person name="Metz R.P."/>
            <person name="Johnson C.D."/>
            <person name="Rollins D."/>
            <person name="Peterson M.J."/>
            <person name="Bickhart D.M."/>
            <person name="Decker J.E."/>
            <person name="Seabury C.M."/>
        </authorList>
    </citation>
    <scope>NUCLEOTIDE SEQUENCE [LARGE SCALE GENOMIC DNA]</scope>
    <source>
        <strain evidence="6 7">Texas</strain>
        <tissue evidence="6">Leg muscle</tissue>
    </source>
</reference>
<dbReference type="InterPro" id="IPR050213">
    <property type="entry name" value="GST_superfamily"/>
</dbReference>
<feature type="domain" description="GST C-terminal" evidence="5">
    <location>
        <begin position="771"/>
        <end position="894"/>
    </location>
</feature>
<feature type="domain" description="GST N-terminal" evidence="4">
    <location>
        <begin position="3"/>
        <end position="83"/>
    </location>
</feature>
<feature type="domain" description="GST C-terminal" evidence="5">
    <location>
        <begin position="236"/>
        <end position="360"/>
    </location>
</feature>
<dbReference type="InterPro" id="IPR036249">
    <property type="entry name" value="Thioredoxin-like_sf"/>
</dbReference>
<comment type="caution">
    <text evidence="6">The sequence shown here is derived from an EMBL/GenBank/DDBJ whole genome shotgun (WGS) entry which is preliminary data.</text>
</comment>
<keyword evidence="3" id="KW-0808">Transferase</keyword>
<dbReference type="SFLD" id="SFLDS00019">
    <property type="entry name" value="Glutathione_Transferase_(cytos"/>
    <property type="match status" value="4"/>
</dbReference>
<dbReference type="InterPro" id="IPR036282">
    <property type="entry name" value="Glutathione-S-Trfase_C_sf"/>
</dbReference>
<evidence type="ECO:0000259" key="4">
    <source>
        <dbReference type="PROSITE" id="PS50404"/>
    </source>
</evidence>
<dbReference type="InterPro" id="IPR040079">
    <property type="entry name" value="Glutathione_S-Trfase"/>
</dbReference>
<evidence type="ECO:0000256" key="3">
    <source>
        <dbReference type="ARBA" id="ARBA00022679"/>
    </source>
</evidence>
<dbReference type="Proteomes" id="UP000198323">
    <property type="component" value="Unassembled WGS sequence"/>
</dbReference>
<comment type="similarity">
    <text evidence="1">Belongs to the GST superfamily. Alpha family.</text>
</comment>
<dbReference type="Gene3D" id="3.40.30.10">
    <property type="entry name" value="Glutaredoxin"/>
    <property type="match status" value="5"/>
</dbReference>
<organism evidence="6 7">
    <name type="scientific">Callipepla squamata</name>
    <name type="common">Scaled quail</name>
    <dbReference type="NCBI Taxonomy" id="9009"/>
    <lineage>
        <taxon>Eukaryota</taxon>
        <taxon>Metazoa</taxon>
        <taxon>Chordata</taxon>
        <taxon>Craniata</taxon>
        <taxon>Vertebrata</taxon>
        <taxon>Euteleostomi</taxon>
        <taxon>Archelosauria</taxon>
        <taxon>Archosauria</taxon>
        <taxon>Dinosauria</taxon>
        <taxon>Saurischia</taxon>
        <taxon>Theropoda</taxon>
        <taxon>Coelurosauria</taxon>
        <taxon>Aves</taxon>
        <taxon>Neognathae</taxon>
        <taxon>Galloanserae</taxon>
        <taxon>Galliformes</taxon>
        <taxon>Odontophoridae</taxon>
        <taxon>Callipepla</taxon>
    </lineage>
</organism>
<evidence type="ECO:0000313" key="7">
    <source>
        <dbReference type="Proteomes" id="UP000198323"/>
    </source>
</evidence>
<evidence type="ECO:0000313" key="6">
    <source>
        <dbReference type="EMBL" id="OXB63189.1"/>
    </source>
</evidence>
<dbReference type="EC" id="2.5.1.18" evidence="2"/>
<dbReference type="Pfam" id="PF00043">
    <property type="entry name" value="GST_C"/>
    <property type="match status" value="4"/>
</dbReference>
<dbReference type="Pfam" id="PF02798">
    <property type="entry name" value="GST_N"/>
    <property type="match status" value="4"/>
</dbReference>
<dbReference type="SMR" id="A0A226N7E1"/>
<dbReference type="FunFam" id="1.20.1050.10:FF:000005">
    <property type="entry name" value="Glutathione S-transferase A1"/>
    <property type="match status" value="4"/>
</dbReference>
<dbReference type="PROSITE" id="PS50404">
    <property type="entry name" value="GST_NTER"/>
    <property type="match status" value="5"/>
</dbReference>
<sequence length="908" mass="104225">MSGKPVLHYVNARGRMEPIRWLLAAAGVEFEEKFIETKDDLQKLKSDGFLLFQQVPMVEIDGMKMVQSRAILNYIAAKYNLYGKDLKERALYCTSTTFVLKDHGQDFLVGNKLSRADVSLLESILLVEEFKSDALAKFPLLQISGNQIRGKMSGKPVLHYVSVRGRMEPVKWLLAAAGVEFEEKFVETKADLQKLRNDGFLLFQQVPMVEIDGMKMVQTRAILNYIAAKYNLYGKDLKERALIDMYVEGMADLNDLIMHHDFKPAEEKEKDLANILDKATNRYFPVFEKVLKDHGQDFLVGNKLSRADVNLLETILTVEEFKPDALAKFPLLQIPGNQIRGKMSGKPVLHYANIRGRMEPIRWLLAAAGVEFEEKFMETKADFEKLRKDGFLLFQQVPMVEIDGMKMVQTRAILNYIAAKYNLYGKDLKERALIDMYVEGMTDLNDIIMYHEFKSADEKKKELPSILDKATNRYFPVFEKVLKNHGQDFLVGNKLSRADVSLLETILLVEELKPDALAKFPLLQIPGNQIRGKMSGKPVLHYAKARGRMEPIRWLLAAAGVEFEEKFMETKADFEKLRRDGFLLFQQVPMVEIDGMKMVQTRAILNYIAAKYNLYGKDLKERALIDMYVEGMADLNELIMYYEFKSADEKKKELPSILDKATNRYFPVFEKVLKDHGQDFLVGNKLSRADVSLLETILLVEELKPDALAKFPLLQFEEEFIEKKEDLEKLRNDGSLLFQQVPMVEIDGMKMVQSRAILCYIAAKYNLYGKDLKERAWIDMYVEGTTDLMAMIMVLPFQAADVKEKNIALVIERATNRYFPVYEKALKDHGQDYLVGNKLSWADIHLLEAILMTEELKSDILSAFPLLQAFKGRMSSVPTIKKFLQPGSQRKPPLDEKSVANVRKIFNM</sequence>
<dbReference type="STRING" id="9009.A0A226N7E1"/>
<feature type="domain" description="GST N-terminal" evidence="4">
    <location>
        <begin position="154"/>
        <end position="234"/>
    </location>
</feature>
<dbReference type="Pfam" id="PF14497">
    <property type="entry name" value="GST_C_3"/>
    <property type="match status" value="1"/>
</dbReference>
<dbReference type="SFLD" id="SFLDG00363">
    <property type="entry name" value="AMPS_(cytGST):_Alpha-__Mu-__Pi"/>
    <property type="match status" value="3"/>
</dbReference>
<dbReference type="PANTHER" id="PTHR11571">
    <property type="entry name" value="GLUTATHIONE S-TRANSFERASE"/>
    <property type="match status" value="1"/>
</dbReference>
<dbReference type="CDD" id="cd03208">
    <property type="entry name" value="GST_C_Alpha"/>
    <property type="match status" value="1"/>
</dbReference>
<dbReference type="Gene3D" id="1.20.1050.10">
    <property type="match status" value="5"/>
</dbReference>
<proteinExistence type="inferred from homology"/>
<dbReference type="InterPro" id="IPR010987">
    <property type="entry name" value="Glutathione-S-Trfase_C-like"/>
</dbReference>
<evidence type="ECO:0000256" key="1">
    <source>
        <dbReference type="ARBA" id="ARBA00011055"/>
    </source>
</evidence>
<dbReference type="InterPro" id="IPR004046">
    <property type="entry name" value="GST_C"/>
</dbReference>